<comment type="caution">
    <text evidence="2">The sequence shown here is derived from an EMBL/GenBank/DDBJ whole genome shotgun (WGS) entry which is preliminary data.</text>
</comment>
<feature type="signal peptide" evidence="1">
    <location>
        <begin position="1"/>
        <end position="20"/>
    </location>
</feature>
<sequence>MPHFRTTLVLCLGAATSALAADPPVRGRDPWAFRLTMENKTRMLVVALRSDLWAAYNPANGTLHKVWSGGMQFRGKVYDFGQRNSATQGTTYHLLEKALPISATNESSIPAGWSATGITTGATAWTFGSGSPSFITPTIDLSRHNNAVLAYLTPGGNNRLLVDVSTDNGATWTAQQWTSTDTPGDDGHQKLLAVSSDAVKIRFRRNTSGSTATLADVTLGGDYKAWSLLQDGQTIYPSVDWRGYRLIGHTAGIVIRYDLVLPGGARIAVEESPEAMSGAKLSRQFAIQGLPAGAMLSLELDGTGYQASHAPSGGAVVRTQAGDSFLDFTQNSPAGLETTWTP</sequence>
<accession>A0ABT3FXM6</accession>
<feature type="chain" id="PRO_5045249252" description="BNR repeat protein" evidence="1">
    <location>
        <begin position="21"/>
        <end position="342"/>
    </location>
</feature>
<gene>
    <name evidence="2" type="ORF">OJ996_00490</name>
</gene>
<keyword evidence="3" id="KW-1185">Reference proteome</keyword>
<reference evidence="2" key="1">
    <citation type="submission" date="2022-10" db="EMBL/GenBank/DDBJ databases">
        <title>Luteolibacter sp. GHJ8, whole genome shotgun sequencing project.</title>
        <authorList>
            <person name="Zhao G."/>
            <person name="Shen L."/>
        </authorList>
    </citation>
    <scope>NUCLEOTIDE SEQUENCE</scope>
    <source>
        <strain evidence="2">GHJ8</strain>
    </source>
</reference>
<organism evidence="2 3">
    <name type="scientific">Luteolibacter rhizosphaerae</name>
    <dbReference type="NCBI Taxonomy" id="2989719"/>
    <lineage>
        <taxon>Bacteria</taxon>
        <taxon>Pseudomonadati</taxon>
        <taxon>Verrucomicrobiota</taxon>
        <taxon>Verrucomicrobiia</taxon>
        <taxon>Verrucomicrobiales</taxon>
        <taxon>Verrucomicrobiaceae</taxon>
        <taxon>Luteolibacter</taxon>
    </lineage>
</organism>
<keyword evidence="1" id="KW-0732">Signal</keyword>
<protein>
    <recommendedName>
        <fullName evidence="4">BNR repeat protein</fullName>
    </recommendedName>
</protein>
<evidence type="ECO:0008006" key="4">
    <source>
        <dbReference type="Google" id="ProtNLM"/>
    </source>
</evidence>
<dbReference type="Proteomes" id="UP001165653">
    <property type="component" value="Unassembled WGS sequence"/>
</dbReference>
<evidence type="ECO:0000313" key="2">
    <source>
        <dbReference type="EMBL" id="MCW1912031.1"/>
    </source>
</evidence>
<name>A0ABT3FXM6_9BACT</name>
<evidence type="ECO:0000313" key="3">
    <source>
        <dbReference type="Proteomes" id="UP001165653"/>
    </source>
</evidence>
<proteinExistence type="predicted"/>
<dbReference type="RefSeq" id="WP_264510046.1">
    <property type="nucleotide sequence ID" value="NZ_JAPDDR010000001.1"/>
</dbReference>
<dbReference type="EMBL" id="JAPDDR010000001">
    <property type="protein sequence ID" value="MCW1912031.1"/>
    <property type="molecule type" value="Genomic_DNA"/>
</dbReference>
<evidence type="ECO:0000256" key="1">
    <source>
        <dbReference type="SAM" id="SignalP"/>
    </source>
</evidence>